<dbReference type="PANTHER" id="PTHR23201">
    <property type="entry name" value="EXTENSIN, PROLINE-RICH PROTEIN"/>
    <property type="match status" value="1"/>
</dbReference>
<evidence type="ECO:0000256" key="2">
    <source>
        <dbReference type="SAM" id="SignalP"/>
    </source>
</evidence>
<evidence type="ECO:0000256" key="1">
    <source>
        <dbReference type="ARBA" id="ARBA00010582"/>
    </source>
</evidence>
<reference evidence="3" key="1">
    <citation type="journal article" date="2013" name="J. Plant Res.">
        <title>Effect of fungi and light on seed germination of three Opuntia species from semiarid lands of central Mexico.</title>
        <authorList>
            <person name="Delgado-Sanchez P."/>
            <person name="Jimenez-Bremont J.F."/>
            <person name="Guerrero-Gonzalez Mde L."/>
            <person name="Flores J."/>
        </authorList>
    </citation>
    <scope>NUCLEOTIDE SEQUENCE</scope>
    <source>
        <tissue evidence="3">Cladode</tissue>
    </source>
</reference>
<comment type="similarity">
    <text evidence="1">Belongs to the GASA family.</text>
</comment>
<keyword evidence="2" id="KW-0732">Signal</keyword>
<dbReference type="InterPro" id="IPR003854">
    <property type="entry name" value="GASA"/>
</dbReference>
<feature type="chain" id="PRO_5028258507" description="Gibberellin regulated protein" evidence="2">
    <location>
        <begin position="26"/>
        <end position="104"/>
    </location>
</feature>
<name>A0A7C8Z7D5_OPUST</name>
<sequence>MKVSVTVVVLMSLVVCSAFLETAEAFSYHPPTASPPLQSPPGVPSFCAPKCVHRCSRNPRDLCKKLCMMCCGKCKCVPTGPFGDKGACPCYRDILNSRGKPKCP</sequence>
<dbReference type="AlphaFoldDB" id="A0A7C8Z7D5"/>
<dbReference type="PANTHER" id="PTHR23201:SF92">
    <property type="entry name" value="GIBBERELLIN-REGULATED PROTEIN 12"/>
    <property type="match status" value="1"/>
</dbReference>
<reference evidence="3" key="2">
    <citation type="submission" date="2020-07" db="EMBL/GenBank/DDBJ databases">
        <authorList>
            <person name="Vera ALvarez R."/>
            <person name="Arias-Moreno D.M."/>
            <person name="Jimenez-Jacinto V."/>
            <person name="Jimenez-Bremont J.F."/>
            <person name="Swaminathan K."/>
            <person name="Moose S.P."/>
            <person name="Guerrero-Gonzalez M.L."/>
            <person name="Marino-Ramirez L."/>
            <person name="Landsman D."/>
            <person name="Rodriguez-Kessler M."/>
            <person name="Delgado-Sanchez P."/>
        </authorList>
    </citation>
    <scope>NUCLEOTIDE SEQUENCE</scope>
    <source>
        <tissue evidence="3">Cladode</tissue>
    </source>
</reference>
<evidence type="ECO:0000313" key="3">
    <source>
        <dbReference type="EMBL" id="MBA4635195.1"/>
    </source>
</evidence>
<dbReference type="Pfam" id="PF02704">
    <property type="entry name" value="GASA"/>
    <property type="match status" value="1"/>
</dbReference>
<protein>
    <recommendedName>
        <fullName evidence="4">Gibberellin regulated protein</fullName>
    </recommendedName>
</protein>
<organism evidence="3">
    <name type="scientific">Opuntia streptacantha</name>
    <name type="common">Prickly pear cactus</name>
    <name type="synonym">Opuntia cardona</name>
    <dbReference type="NCBI Taxonomy" id="393608"/>
    <lineage>
        <taxon>Eukaryota</taxon>
        <taxon>Viridiplantae</taxon>
        <taxon>Streptophyta</taxon>
        <taxon>Embryophyta</taxon>
        <taxon>Tracheophyta</taxon>
        <taxon>Spermatophyta</taxon>
        <taxon>Magnoliopsida</taxon>
        <taxon>eudicotyledons</taxon>
        <taxon>Gunneridae</taxon>
        <taxon>Pentapetalae</taxon>
        <taxon>Caryophyllales</taxon>
        <taxon>Cactineae</taxon>
        <taxon>Cactaceae</taxon>
        <taxon>Opuntioideae</taxon>
        <taxon>Opuntia</taxon>
    </lineage>
</organism>
<dbReference type="EMBL" id="GISG01094104">
    <property type="protein sequence ID" value="MBA4635195.1"/>
    <property type="molecule type" value="Transcribed_RNA"/>
</dbReference>
<feature type="signal peptide" evidence="2">
    <location>
        <begin position="1"/>
        <end position="25"/>
    </location>
</feature>
<evidence type="ECO:0008006" key="4">
    <source>
        <dbReference type="Google" id="ProtNLM"/>
    </source>
</evidence>
<accession>A0A7C8Z7D5</accession>
<proteinExistence type="inferred from homology"/>